<evidence type="ECO:0000256" key="9">
    <source>
        <dbReference type="ARBA" id="ARBA00022777"/>
    </source>
</evidence>
<evidence type="ECO:0000256" key="11">
    <source>
        <dbReference type="ARBA" id="ARBA00022989"/>
    </source>
</evidence>
<evidence type="ECO:0000259" key="17">
    <source>
        <dbReference type="PROSITE" id="PS50885"/>
    </source>
</evidence>
<evidence type="ECO:0000256" key="2">
    <source>
        <dbReference type="ARBA" id="ARBA00004651"/>
    </source>
</evidence>
<evidence type="ECO:0000256" key="10">
    <source>
        <dbReference type="ARBA" id="ARBA00022840"/>
    </source>
</evidence>
<feature type="coiled-coil region" evidence="14">
    <location>
        <begin position="114"/>
        <end position="165"/>
    </location>
</feature>
<dbReference type="KEGG" id="lsd:EMK97_08345"/>
<keyword evidence="10" id="KW-0067">ATP-binding</keyword>
<evidence type="ECO:0000256" key="6">
    <source>
        <dbReference type="ARBA" id="ARBA00022679"/>
    </source>
</evidence>
<dbReference type="PRINTS" id="PR00344">
    <property type="entry name" value="BCTRLSENSOR"/>
</dbReference>
<evidence type="ECO:0000256" key="14">
    <source>
        <dbReference type="SAM" id="Coils"/>
    </source>
</evidence>
<proteinExistence type="predicted"/>
<feature type="domain" description="Histidine kinase" evidence="16">
    <location>
        <begin position="264"/>
        <end position="480"/>
    </location>
</feature>
<dbReference type="SUPFAM" id="SSF55874">
    <property type="entry name" value="ATPase domain of HSP90 chaperone/DNA topoisomerase II/histidine kinase"/>
    <property type="match status" value="1"/>
</dbReference>
<dbReference type="InterPro" id="IPR005467">
    <property type="entry name" value="His_kinase_dom"/>
</dbReference>
<dbReference type="Pfam" id="PF02518">
    <property type="entry name" value="HATPase_c"/>
    <property type="match status" value="1"/>
</dbReference>
<comment type="subcellular location">
    <subcellularLocation>
        <location evidence="2">Cell membrane</location>
        <topology evidence="2">Multi-pass membrane protein</topology>
    </subcellularLocation>
</comment>
<keyword evidence="5" id="KW-0597">Phosphoprotein</keyword>
<evidence type="ECO:0000259" key="16">
    <source>
        <dbReference type="PROSITE" id="PS50109"/>
    </source>
</evidence>
<reference evidence="18 19" key="1">
    <citation type="submission" date="2018-12" db="EMBL/GenBank/DDBJ databases">
        <title>Complete genome of Litorilituus sediminis.</title>
        <authorList>
            <person name="Liu A."/>
            <person name="Rong J."/>
        </authorList>
    </citation>
    <scope>NUCLEOTIDE SEQUENCE [LARGE SCALE GENOMIC DNA]</scope>
    <source>
        <strain evidence="18 19">JCM 17549</strain>
    </source>
</reference>
<dbReference type="SMART" id="SM00387">
    <property type="entry name" value="HATPase_c"/>
    <property type="match status" value="1"/>
</dbReference>
<accession>A0A4P6P6B7</accession>
<keyword evidence="11 15" id="KW-1133">Transmembrane helix</keyword>
<evidence type="ECO:0000256" key="3">
    <source>
        <dbReference type="ARBA" id="ARBA00012438"/>
    </source>
</evidence>
<dbReference type="InterPro" id="IPR003594">
    <property type="entry name" value="HATPase_dom"/>
</dbReference>
<dbReference type="InterPro" id="IPR004358">
    <property type="entry name" value="Sig_transdc_His_kin-like_C"/>
</dbReference>
<dbReference type="SUPFAM" id="SSF158472">
    <property type="entry name" value="HAMP domain-like"/>
    <property type="match status" value="1"/>
</dbReference>
<dbReference type="AlphaFoldDB" id="A0A4P6P6B7"/>
<keyword evidence="12" id="KW-0902">Two-component regulatory system</keyword>
<keyword evidence="13 15" id="KW-0472">Membrane</keyword>
<dbReference type="InterPro" id="IPR036097">
    <property type="entry name" value="HisK_dim/P_sf"/>
</dbReference>
<dbReference type="RefSeq" id="WP_130601170.1">
    <property type="nucleotide sequence ID" value="NZ_CP034759.1"/>
</dbReference>
<dbReference type="GO" id="GO:0000155">
    <property type="term" value="F:phosphorelay sensor kinase activity"/>
    <property type="evidence" value="ECO:0007669"/>
    <property type="project" value="InterPro"/>
</dbReference>
<dbReference type="Gene3D" id="3.30.565.10">
    <property type="entry name" value="Histidine kinase-like ATPase, C-terminal domain"/>
    <property type="match status" value="1"/>
</dbReference>
<organism evidence="18 19">
    <name type="scientific">Litorilituus sediminis</name>
    <dbReference type="NCBI Taxonomy" id="718192"/>
    <lineage>
        <taxon>Bacteria</taxon>
        <taxon>Pseudomonadati</taxon>
        <taxon>Pseudomonadota</taxon>
        <taxon>Gammaproteobacteria</taxon>
        <taxon>Alteromonadales</taxon>
        <taxon>Colwelliaceae</taxon>
        <taxon>Litorilituus</taxon>
    </lineage>
</organism>
<dbReference type="Pfam" id="PF00512">
    <property type="entry name" value="HisKA"/>
    <property type="match status" value="1"/>
</dbReference>
<dbReference type="Gene3D" id="6.10.340.10">
    <property type="match status" value="1"/>
</dbReference>
<dbReference type="GO" id="GO:0005886">
    <property type="term" value="C:plasma membrane"/>
    <property type="evidence" value="ECO:0007669"/>
    <property type="project" value="UniProtKB-SubCell"/>
</dbReference>
<keyword evidence="14" id="KW-0175">Coiled coil</keyword>
<dbReference type="PANTHER" id="PTHR45528:SF1">
    <property type="entry name" value="SENSOR HISTIDINE KINASE CPXA"/>
    <property type="match status" value="1"/>
</dbReference>
<evidence type="ECO:0000256" key="13">
    <source>
        <dbReference type="ARBA" id="ARBA00023136"/>
    </source>
</evidence>
<dbReference type="CDD" id="cd00082">
    <property type="entry name" value="HisKA"/>
    <property type="match status" value="1"/>
</dbReference>
<evidence type="ECO:0000313" key="19">
    <source>
        <dbReference type="Proteomes" id="UP000290244"/>
    </source>
</evidence>
<evidence type="ECO:0000256" key="4">
    <source>
        <dbReference type="ARBA" id="ARBA00022475"/>
    </source>
</evidence>
<evidence type="ECO:0000256" key="7">
    <source>
        <dbReference type="ARBA" id="ARBA00022692"/>
    </source>
</evidence>
<dbReference type="PROSITE" id="PS50109">
    <property type="entry name" value="HIS_KIN"/>
    <property type="match status" value="1"/>
</dbReference>
<feature type="transmembrane region" description="Helical" evidence="15">
    <location>
        <begin position="185"/>
        <end position="206"/>
    </location>
</feature>
<dbReference type="InterPro" id="IPR036890">
    <property type="entry name" value="HATPase_C_sf"/>
</dbReference>
<dbReference type="InterPro" id="IPR003660">
    <property type="entry name" value="HAMP_dom"/>
</dbReference>
<dbReference type="EC" id="2.7.13.3" evidence="3"/>
<dbReference type="PROSITE" id="PS50885">
    <property type="entry name" value="HAMP"/>
    <property type="match status" value="1"/>
</dbReference>
<dbReference type="Pfam" id="PF00672">
    <property type="entry name" value="HAMP"/>
    <property type="match status" value="1"/>
</dbReference>
<dbReference type="GO" id="GO:0005524">
    <property type="term" value="F:ATP binding"/>
    <property type="evidence" value="ECO:0007669"/>
    <property type="project" value="UniProtKB-KW"/>
</dbReference>
<keyword evidence="8" id="KW-0547">Nucleotide-binding</keyword>
<evidence type="ECO:0000256" key="1">
    <source>
        <dbReference type="ARBA" id="ARBA00000085"/>
    </source>
</evidence>
<dbReference type="SMART" id="SM00304">
    <property type="entry name" value="HAMP"/>
    <property type="match status" value="1"/>
</dbReference>
<feature type="transmembrane region" description="Helical" evidence="15">
    <location>
        <begin position="20"/>
        <end position="38"/>
    </location>
</feature>
<dbReference type="PANTHER" id="PTHR45528">
    <property type="entry name" value="SENSOR HISTIDINE KINASE CPXA"/>
    <property type="match status" value="1"/>
</dbReference>
<dbReference type="SUPFAM" id="SSF47384">
    <property type="entry name" value="Homodimeric domain of signal transducing histidine kinase"/>
    <property type="match status" value="1"/>
</dbReference>
<comment type="catalytic activity">
    <reaction evidence="1">
        <text>ATP + protein L-histidine = ADP + protein N-phospho-L-histidine.</text>
        <dbReference type="EC" id="2.7.13.3"/>
    </reaction>
</comment>
<feature type="coiled-coil region" evidence="14">
    <location>
        <begin position="210"/>
        <end position="257"/>
    </location>
</feature>
<evidence type="ECO:0000256" key="5">
    <source>
        <dbReference type="ARBA" id="ARBA00022553"/>
    </source>
</evidence>
<keyword evidence="7 15" id="KW-0812">Transmembrane</keyword>
<sequence>MLTKLTRLSIDRLSLRNLTLLGFSLVAIPLVATLLFAANKLSQLAEQSTSSIFTVAKLIRLNTDIADYLTKVERSASQFIVLNDADTKQRYLKQHRALHQVIEQAINEQPNQSISKLLTDLQQSSQTIAKLLQQVDKHDISLEDIQQLFKQLNSNKIQLKQHTNNIINQQANHIYQSSEQARANLLTSLAIIPITLIIAIVFILLITKPLKRLIDEIKQLEQGNFKAKINFSGSSEYEEIALALETMRQRLHELELQKTSFIRHISHELKTPLAAIREGTELIYDHSVGDLNPEQQEICDIIKASVSRLQTLIEDLLDFNIVLDSTSLQETKITPLAPLIDKVIAQRQLDIKRKSLSIEKNLANLSLFTNATQLSVIIENLLSNAIKFSPEQGKITICAQEINNKVTLTISDQGPGISKEITEKIFDAFYQGPQPENSQIKGSGLGLTIVKELLSRLQAAITIANGKTGASFVISFEQSTNSHVTEDLTQSQTSN</sequence>
<keyword evidence="9" id="KW-0418">Kinase</keyword>
<evidence type="ECO:0000256" key="12">
    <source>
        <dbReference type="ARBA" id="ARBA00023012"/>
    </source>
</evidence>
<evidence type="ECO:0000256" key="15">
    <source>
        <dbReference type="SAM" id="Phobius"/>
    </source>
</evidence>
<dbReference type="OrthoDB" id="9804645at2"/>
<dbReference type="CDD" id="cd00075">
    <property type="entry name" value="HATPase"/>
    <property type="match status" value="1"/>
</dbReference>
<keyword evidence="6" id="KW-0808">Transferase</keyword>
<dbReference type="InterPro" id="IPR050398">
    <property type="entry name" value="HssS/ArlS-like"/>
</dbReference>
<keyword evidence="4" id="KW-1003">Cell membrane</keyword>
<dbReference type="InterPro" id="IPR003661">
    <property type="entry name" value="HisK_dim/P_dom"/>
</dbReference>
<dbReference type="SMART" id="SM00388">
    <property type="entry name" value="HisKA"/>
    <property type="match status" value="1"/>
</dbReference>
<feature type="domain" description="HAMP" evidence="17">
    <location>
        <begin position="204"/>
        <end position="256"/>
    </location>
</feature>
<evidence type="ECO:0000256" key="8">
    <source>
        <dbReference type="ARBA" id="ARBA00022741"/>
    </source>
</evidence>
<evidence type="ECO:0000313" key="18">
    <source>
        <dbReference type="EMBL" id="QBG35719.1"/>
    </source>
</evidence>
<dbReference type="EMBL" id="CP034759">
    <property type="protein sequence ID" value="QBG35719.1"/>
    <property type="molecule type" value="Genomic_DNA"/>
</dbReference>
<keyword evidence="19" id="KW-1185">Reference proteome</keyword>
<dbReference type="Gene3D" id="1.10.287.130">
    <property type="match status" value="1"/>
</dbReference>
<protein>
    <recommendedName>
        <fullName evidence="3">histidine kinase</fullName>
        <ecNumber evidence="3">2.7.13.3</ecNumber>
    </recommendedName>
</protein>
<dbReference type="CDD" id="cd06225">
    <property type="entry name" value="HAMP"/>
    <property type="match status" value="1"/>
</dbReference>
<name>A0A4P6P6B7_9GAMM</name>
<dbReference type="Proteomes" id="UP000290244">
    <property type="component" value="Chromosome"/>
</dbReference>
<gene>
    <name evidence="18" type="ORF">EMK97_08345</name>
</gene>